<reference evidence="2 3" key="1">
    <citation type="submission" date="2019-06" db="EMBL/GenBank/DDBJ databases">
        <title>Desulfobotulus mexicanus sp. nov., a novel sulfate-reducing bacterium isolated from the sediment of an alkaline crater lake in Mexico.</title>
        <authorList>
            <person name="Hirschler-Rea A."/>
        </authorList>
    </citation>
    <scope>NUCLEOTIDE SEQUENCE [LARGE SCALE GENOMIC DNA]</scope>
    <source>
        <strain evidence="2 3">PAR22N</strain>
    </source>
</reference>
<organism evidence="2 3">
    <name type="scientific">Desulfobotulus mexicanus</name>
    <dbReference type="NCBI Taxonomy" id="2586642"/>
    <lineage>
        <taxon>Bacteria</taxon>
        <taxon>Pseudomonadati</taxon>
        <taxon>Thermodesulfobacteriota</taxon>
        <taxon>Desulfobacteria</taxon>
        <taxon>Desulfobacterales</taxon>
        <taxon>Desulfobacteraceae</taxon>
        <taxon>Desulfobotulus</taxon>
    </lineage>
</organism>
<name>A0A5Q4VG43_9BACT</name>
<dbReference type="InterPro" id="IPR029058">
    <property type="entry name" value="AB_hydrolase_fold"/>
</dbReference>
<evidence type="ECO:0000259" key="1">
    <source>
        <dbReference type="Pfam" id="PF12146"/>
    </source>
</evidence>
<dbReference type="PANTHER" id="PTHR11614">
    <property type="entry name" value="PHOSPHOLIPASE-RELATED"/>
    <property type="match status" value="1"/>
</dbReference>
<accession>A0A5Q4VG43</accession>
<dbReference type="AlphaFoldDB" id="A0A5Q4VG43"/>
<proteinExistence type="predicted"/>
<gene>
    <name evidence="2" type="ORF">FIM25_03205</name>
</gene>
<dbReference type="Gene3D" id="3.40.50.1820">
    <property type="entry name" value="alpha/beta hydrolase"/>
    <property type="match status" value="1"/>
</dbReference>
<dbReference type="OrthoDB" id="9788260at2"/>
<keyword evidence="2" id="KW-0378">Hydrolase</keyword>
<protein>
    <submittedName>
        <fullName evidence="2">Alpha/beta hydrolase</fullName>
    </submittedName>
</protein>
<feature type="domain" description="Serine aminopeptidase S33" evidence="1">
    <location>
        <begin position="65"/>
        <end position="317"/>
    </location>
</feature>
<keyword evidence="3" id="KW-1185">Reference proteome</keyword>
<dbReference type="EMBL" id="VDMB01000002">
    <property type="protein sequence ID" value="TYT75918.1"/>
    <property type="molecule type" value="Genomic_DNA"/>
</dbReference>
<dbReference type="InterPro" id="IPR051044">
    <property type="entry name" value="MAG_DAG_Lipase"/>
</dbReference>
<evidence type="ECO:0000313" key="3">
    <source>
        <dbReference type="Proteomes" id="UP000321899"/>
    </source>
</evidence>
<dbReference type="Pfam" id="PF12146">
    <property type="entry name" value="Hydrolase_4"/>
    <property type="match status" value="1"/>
</dbReference>
<dbReference type="InterPro" id="IPR022742">
    <property type="entry name" value="Hydrolase_4"/>
</dbReference>
<comment type="caution">
    <text evidence="2">The sequence shown here is derived from an EMBL/GenBank/DDBJ whole genome shotgun (WGS) entry which is preliminary data.</text>
</comment>
<evidence type="ECO:0000313" key="2">
    <source>
        <dbReference type="EMBL" id="TYT75918.1"/>
    </source>
</evidence>
<dbReference type="SUPFAM" id="SSF53474">
    <property type="entry name" value="alpha/beta-Hydrolases"/>
    <property type="match status" value="1"/>
</dbReference>
<dbReference type="GO" id="GO:0016787">
    <property type="term" value="F:hydrolase activity"/>
    <property type="evidence" value="ECO:0007669"/>
    <property type="project" value="UniProtKB-KW"/>
</dbReference>
<sequence length="340" mass="38665">MSNAQISFVPYLNRSYNAFYPKAEKSMKKDPIQFLKDTFFLKADDGLLLRCHRAVPPGWEAGGPVLLILTGRAECLDKYDRLTAMFQKKGVAVVRKDWRGQGGSGRMLKDGQKGHVTDFQLYLQDLKIVLASLVYPMKPGKLVLLGHSMGSHLILRHLLEQPDGIHAAILESPMFSISTFPLPYAAARYIFRLAGQRSLAEAYIPGGGPFRPSAPFAGNRLTGDSEHFFRFQDFLRQHRQMQMGAPTLGWMDAADSSMERMWKDLESADLQTPLLILSGLEDRVVHPHDHEKATSYLPYAQLASFKGARHELYMERQEIRIKVWKRIENFLNKTNFFTAF</sequence>
<dbReference type="Proteomes" id="UP000321899">
    <property type="component" value="Unassembled WGS sequence"/>
</dbReference>